<evidence type="ECO:0000313" key="3">
    <source>
        <dbReference type="EMBL" id="KAK5621797.1"/>
    </source>
</evidence>
<gene>
    <name evidence="3" type="ORF">CRENBAI_015294</name>
</gene>
<dbReference type="Pfam" id="PF00059">
    <property type="entry name" value="Lectin_C"/>
    <property type="match status" value="1"/>
</dbReference>
<keyword evidence="4" id="KW-1185">Reference proteome</keyword>
<feature type="region of interest" description="Disordered" evidence="1">
    <location>
        <begin position="243"/>
        <end position="294"/>
    </location>
</feature>
<dbReference type="InterPro" id="IPR016186">
    <property type="entry name" value="C-type_lectin-like/link_sf"/>
</dbReference>
<proteinExistence type="predicted"/>
<feature type="compositionally biased region" description="Acidic residues" evidence="1">
    <location>
        <begin position="249"/>
        <end position="267"/>
    </location>
</feature>
<protein>
    <recommendedName>
        <fullName evidence="2">C-type lectin domain-containing protein</fullName>
    </recommendedName>
</protein>
<evidence type="ECO:0000259" key="2">
    <source>
        <dbReference type="PROSITE" id="PS50041"/>
    </source>
</evidence>
<dbReference type="InterPro" id="IPR016187">
    <property type="entry name" value="CTDL_fold"/>
</dbReference>
<comment type="caution">
    <text evidence="3">The sequence shown here is derived from an EMBL/GenBank/DDBJ whole genome shotgun (WGS) entry which is preliminary data.</text>
</comment>
<dbReference type="InterPro" id="IPR001304">
    <property type="entry name" value="C-type_lectin-like"/>
</dbReference>
<name>A0AAV9SMH1_9TELE</name>
<dbReference type="Gene3D" id="3.10.100.10">
    <property type="entry name" value="Mannose-Binding Protein A, subunit A"/>
    <property type="match status" value="1"/>
</dbReference>
<dbReference type="SUPFAM" id="SSF56436">
    <property type="entry name" value="C-type lectin-like"/>
    <property type="match status" value="1"/>
</dbReference>
<dbReference type="Proteomes" id="UP001311232">
    <property type="component" value="Unassembled WGS sequence"/>
</dbReference>
<organism evidence="3 4">
    <name type="scientific">Crenichthys baileyi</name>
    <name type="common">White River springfish</name>
    <dbReference type="NCBI Taxonomy" id="28760"/>
    <lineage>
        <taxon>Eukaryota</taxon>
        <taxon>Metazoa</taxon>
        <taxon>Chordata</taxon>
        <taxon>Craniata</taxon>
        <taxon>Vertebrata</taxon>
        <taxon>Euteleostomi</taxon>
        <taxon>Actinopterygii</taxon>
        <taxon>Neopterygii</taxon>
        <taxon>Teleostei</taxon>
        <taxon>Neoteleostei</taxon>
        <taxon>Acanthomorphata</taxon>
        <taxon>Ovalentaria</taxon>
        <taxon>Atherinomorphae</taxon>
        <taxon>Cyprinodontiformes</taxon>
        <taxon>Goodeidae</taxon>
        <taxon>Crenichthys</taxon>
    </lineage>
</organism>
<feature type="region of interest" description="Disordered" evidence="1">
    <location>
        <begin position="85"/>
        <end position="105"/>
    </location>
</feature>
<sequence length="527" mass="59977">MPHVKQNPVAGEENQPPVAGDRIPIQGHVVVEHPAPQVLLSPKEKQENTAPAEQKQEANEAELETKEKQDVKEVQEMNAELEVKVEEELKPEQEPAPEASVEGEAIMEPVLIEEPDFKVESEDKVEVEGLPQYELEEEEDKVDPDFMVQSGIRLDADVQMNLEPEEAPVVNDAPETFQAQVDIDREIDPEMEVEERHIDMEGKLLPIMELEPLDDGDVPGEEVSNTGLSEEEMAFKEAFQEQDTVAEYVPEEEEEEEEDKVDGEEDFQEQKENHVADEQKIPELQPELTGEKNPEDMPNAMVLDEELIDPAPQQMMILSENYFPEEEAGMETYVRDKRAPEPFSEEPGMEDEGERYCPGVITDGKCYQFFKEPKTYEDAEFFCQEEFSGGHLASITSQHVHQELMRLIEESGGYTRTWVGGRRLDSDRFVWLDGSRWTYDDWLPGEPNHTAGLEYCLEVLDESDSLFVLTICQFKPFSSFMQHRHLFAGSALCVSVLSHQSCESSYLNLNSLAYKPATESILSEVWS</sequence>
<accession>A0AAV9SMH1</accession>
<dbReference type="InterPro" id="IPR050111">
    <property type="entry name" value="C-type_lectin/snaclec_domain"/>
</dbReference>
<feature type="compositionally biased region" description="Basic and acidic residues" evidence="1">
    <location>
        <begin position="268"/>
        <end position="281"/>
    </location>
</feature>
<feature type="compositionally biased region" description="Basic and acidic residues" evidence="1">
    <location>
        <begin position="54"/>
        <end position="72"/>
    </location>
</feature>
<dbReference type="PROSITE" id="PS50041">
    <property type="entry name" value="C_TYPE_LECTIN_2"/>
    <property type="match status" value="1"/>
</dbReference>
<evidence type="ECO:0000313" key="4">
    <source>
        <dbReference type="Proteomes" id="UP001311232"/>
    </source>
</evidence>
<feature type="domain" description="C-type lectin" evidence="2">
    <location>
        <begin position="362"/>
        <end position="459"/>
    </location>
</feature>
<reference evidence="3 4" key="1">
    <citation type="submission" date="2021-06" db="EMBL/GenBank/DDBJ databases">
        <authorList>
            <person name="Palmer J.M."/>
        </authorList>
    </citation>
    <scope>NUCLEOTIDE SEQUENCE [LARGE SCALE GENOMIC DNA]</scope>
    <source>
        <strain evidence="3 4">MEX-2019</strain>
        <tissue evidence="3">Muscle</tissue>
    </source>
</reference>
<dbReference type="EMBL" id="JAHHUM010000293">
    <property type="protein sequence ID" value="KAK5621797.1"/>
    <property type="molecule type" value="Genomic_DNA"/>
</dbReference>
<dbReference type="AlphaFoldDB" id="A0AAV9SMH1"/>
<feature type="region of interest" description="Disordered" evidence="1">
    <location>
        <begin position="1"/>
        <end position="72"/>
    </location>
</feature>
<dbReference type="SMART" id="SM00034">
    <property type="entry name" value="CLECT"/>
    <property type="match status" value="1"/>
</dbReference>
<dbReference type="PANTHER" id="PTHR22803">
    <property type="entry name" value="MANNOSE, PHOSPHOLIPASE, LECTIN RECEPTOR RELATED"/>
    <property type="match status" value="1"/>
</dbReference>
<evidence type="ECO:0000256" key="1">
    <source>
        <dbReference type="SAM" id="MobiDB-lite"/>
    </source>
</evidence>